<keyword evidence="3" id="KW-1185">Reference proteome</keyword>
<evidence type="ECO:0000313" key="2">
    <source>
        <dbReference type="EMBL" id="MFC5367092.1"/>
    </source>
</evidence>
<evidence type="ECO:0000313" key="3">
    <source>
        <dbReference type="Proteomes" id="UP001596201"/>
    </source>
</evidence>
<dbReference type="RefSeq" id="WP_227231507.1">
    <property type="nucleotide sequence ID" value="NZ_JAJCVJ010000004.1"/>
</dbReference>
<reference evidence="2 3" key="1">
    <citation type="journal article" date="2019" name="Int. J. Syst. Evol. Microbiol.">
        <title>The Global Catalogue of Microorganisms (GCM) 10K type strain sequencing project: providing services to taxonomists for standard genome sequencing and annotation.</title>
        <authorList>
            <consortium name="The Broad Institute Genomics Platform"/>
            <consortium name="The Broad Institute Genome Sequencing Center for Infectious Disease"/>
            <person name="Wu L."/>
            <person name="Ma J."/>
        </authorList>
    </citation>
    <scope>NUCLEOTIDE SEQUENCE [LARGE SCALE GENOMIC DNA]</scope>
    <source>
        <strain evidence="2 3">CGMCC 1.12237</strain>
    </source>
</reference>
<keyword evidence="1" id="KW-0812">Transmembrane</keyword>
<keyword evidence="1" id="KW-0472">Membrane</keyword>
<dbReference type="EMBL" id="JBHSKX010000001">
    <property type="protein sequence ID" value="MFC5367092.1"/>
    <property type="molecule type" value="Genomic_DNA"/>
</dbReference>
<name>A0ABD5RBM2_9EURY</name>
<proteinExistence type="predicted"/>
<protein>
    <submittedName>
        <fullName evidence="2">Uncharacterized protein</fullName>
    </submittedName>
</protein>
<keyword evidence="1" id="KW-1133">Transmembrane helix</keyword>
<comment type="caution">
    <text evidence="2">The sequence shown here is derived from an EMBL/GenBank/DDBJ whole genome shotgun (WGS) entry which is preliminary data.</text>
</comment>
<sequence>MVGPSMNDAERATASNQLKAGFVVTVALSGTFVAFFVGGSLLQIAVATVGAAILGAVLLVYLTRLGSEFNTPRNR</sequence>
<evidence type="ECO:0000256" key="1">
    <source>
        <dbReference type="SAM" id="Phobius"/>
    </source>
</evidence>
<feature type="transmembrane region" description="Helical" evidence="1">
    <location>
        <begin position="20"/>
        <end position="38"/>
    </location>
</feature>
<organism evidence="2 3">
    <name type="scientific">Salinirubrum litoreum</name>
    <dbReference type="NCBI Taxonomy" id="1126234"/>
    <lineage>
        <taxon>Archaea</taxon>
        <taxon>Methanobacteriati</taxon>
        <taxon>Methanobacteriota</taxon>
        <taxon>Stenosarchaea group</taxon>
        <taxon>Halobacteria</taxon>
        <taxon>Halobacteriales</taxon>
        <taxon>Haloferacaceae</taxon>
        <taxon>Salinirubrum</taxon>
    </lineage>
</organism>
<dbReference type="AlphaFoldDB" id="A0ABD5RBM2"/>
<dbReference type="Proteomes" id="UP001596201">
    <property type="component" value="Unassembled WGS sequence"/>
</dbReference>
<accession>A0ABD5RBM2</accession>
<gene>
    <name evidence="2" type="ORF">ACFPJ5_09075</name>
</gene>
<feature type="transmembrane region" description="Helical" evidence="1">
    <location>
        <begin position="44"/>
        <end position="63"/>
    </location>
</feature>